<comment type="subcellular location">
    <subcellularLocation>
        <location evidence="1">Membrane</location>
        <topology evidence="1">Multi-pass membrane protein</topology>
    </subcellularLocation>
</comment>
<dbReference type="STRING" id="1182545.A0A072PU83"/>
<dbReference type="PANTHER" id="PTHR48022">
    <property type="entry name" value="PLASTIDIC GLUCOSE TRANSPORTER 4"/>
    <property type="match status" value="1"/>
</dbReference>
<comment type="similarity">
    <text evidence="2">Belongs to the major facilitator superfamily. Sugar transporter (TC 2.A.1.1) family.</text>
</comment>
<dbReference type="SUPFAM" id="SSF103473">
    <property type="entry name" value="MFS general substrate transporter"/>
    <property type="match status" value="1"/>
</dbReference>
<keyword evidence="9" id="KW-1185">Reference proteome</keyword>
<dbReference type="GO" id="GO:0016020">
    <property type="term" value="C:membrane"/>
    <property type="evidence" value="ECO:0007669"/>
    <property type="project" value="UniProtKB-SubCell"/>
</dbReference>
<evidence type="ECO:0000256" key="4">
    <source>
        <dbReference type="ARBA" id="ARBA00022989"/>
    </source>
</evidence>
<feature type="transmembrane region" description="Helical" evidence="6">
    <location>
        <begin position="300"/>
        <end position="319"/>
    </location>
</feature>
<dbReference type="Proteomes" id="UP000027920">
    <property type="component" value="Unassembled WGS sequence"/>
</dbReference>
<dbReference type="VEuPathDB" id="FungiDB:A1O9_00882"/>
<dbReference type="OrthoDB" id="6612291at2759"/>
<dbReference type="Pfam" id="PF00083">
    <property type="entry name" value="Sugar_tr"/>
    <property type="match status" value="1"/>
</dbReference>
<dbReference type="InterPro" id="IPR005828">
    <property type="entry name" value="MFS_sugar_transport-like"/>
</dbReference>
<protein>
    <recommendedName>
        <fullName evidence="7">Major facilitator superfamily (MFS) profile domain-containing protein</fullName>
    </recommendedName>
</protein>
<dbReference type="Gene3D" id="1.20.1250.20">
    <property type="entry name" value="MFS general substrate transporter like domains"/>
    <property type="match status" value="1"/>
</dbReference>
<organism evidence="8 9">
    <name type="scientific">Exophiala aquamarina CBS 119918</name>
    <dbReference type="NCBI Taxonomy" id="1182545"/>
    <lineage>
        <taxon>Eukaryota</taxon>
        <taxon>Fungi</taxon>
        <taxon>Dikarya</taxon>
        <taxon>Ascomycota</taxon>
        <taxon>Pezizomycotina</taxon>
        <taxon>Eurotiomycetes</taxon>
        <taxon>Chaetothyriomycetidae</taxon>
        <taxon>Chaetothyriales</taxon>
        <taxon>Herpotrichiellaceae</taxon>
        <taxon>Exophiala</taxon>
    </lineage>
</organism>
<feature type="transmembrane region" description="Helical" evidence="6">
    <location>
        <begin position="20"/>
        <end position="46"/>
    </location>
</feature>
<comment type="caution">
    <text evidence="8">The sequence shown here is derived from an EMBL/GenBank/DDBJ whole genome shotgun (WGS) entry which is preliminary data.</text>
</comment>
<keyword evidence="4 6" id="KW-1133">Transmembrane helix</keyword>
<sequence>MAPDEVAHLKHYGGKQSRSYNVLMLFIVASGSITVGYANAVISTVLAQPSFVATFNLATRPDANQVVALVISMYFLGGFIGSLTSFYLSDRYGRETMGLYWLVVLASACFITFRFFSGVWAFMLIAAVPIWMCEVAPPSIRGTLVEVHNVGLMLEYIVATWAGYGSSHITTSANNAWRAQFALLCLPALLMVSGLYWVPESPRWLILQDSATEAEIILHRLHPAEEARVELIQIQRQIELDRTLETSFLSMFTKPSYRRRCITGFGIACAVQMCGPLVINNYATRIHVVLGFPVKKQLEVLGGFVTSTIIGAGAGLYLIQKLSRPYLIAGGLFGRAACLAG</sequence>
<gene>
    <name evidence="8" type="ORF">A1O9_00882</name>
</gene>
<evidence type="ECO:0000313" key="9">
    <source>
        <dbReference type="Proteomes" id="UP000027920"/>
    </source>
</evidence>
<dbReference type="PANTHER" id="PTHR48022:SF11">
    <property type="entry name" value="MONOSACCHARIDE TRANSPORTER (HXT8), PUTATIVE (AFU_ORTHOLOGUE AFUA_2G08120)-RELATED"/>
    <property type="match status" value="1"/>
</dbReference>
<dbReference type="PROSITE" id="PS50850">
    <property type="entry name" value="MFS"/>
    <property type="match status" value="1"/>
</dbReference>
<feature type="transmembrane region" description="Helical" evidence="6">
    <location>
        <begin position="179"/>
        <end position="198"/>
    </location>
</feature>
<reference evidence="8 9" key="1">
    <citation type="submission" date="2013-03" db="EMBL/GenBank/DDBJ databases">
        <title>The Genome Sequence of Exophiala aquamarina CBS 119918.</title>
        <authorList>
            <consortium name="The Broad Institute Genomics Platform"/>
            <person name="Cuomo C."/>
            <person name="de Hoog S."/>
            <person name="Gorbushina A."/>
            <person name="Walker B."/>
            <person name="Young S.K."/>
            <person name="Zeng Q."/>
            <person name="Gargeya S."/>
            <person name="Fitzgerald M."/>
            <person name="Haas B."/>
            <person name="Abouelleil A."/>
            <person name="Allen A.W."/>
            <person name="Alvarado L."/>
            <person name="Arachchi H.M."/>
            <person name="Berlin A.M."/>
            <person name="Chapman S.B."/>
            <person name="Gainer-Dewar J."/>
            <person name="Goldberg J."/>
            <person name="Griggs A."/>
            <person name="Gujja S."/>
            <person name="Hansen M."/>
            <person name="Howarth C."/>
            <person name="Imamovic A."/>
            <person name="Ireland A."/>
            <person name="Larimer J."/>
            <person name="McCowan C."/>
            <person name="Murphy C."/>
            <person name="Pearson M."/>
            <person name="Poon T.W."/>
            <person name="Priest M."/>
            <person name="Roberts A."/>
            <person name="Saif S."/>
            <person name="Shea T."/>
            <person name="Sisk P."/>
            <person name="Sykes S."/>
            <person name="Wortman J."/>
            <person name="Nusbaum C."/>
            <person name="Birren B."/>
        </authorList>
    </citation>
    <scope>NUCLEOTIDE SEQUENCE [LARGE SCALE GENOMIC DNA]</scope>
    <source>
        <strain evidence="8 9">CBS 119918</strain>
    </source>
</reference>
<evidence type="ECO:0000259" key="7">
    <source>
        <dbReference type="PROSITE" id="PS50850"/>
    </source>
</evidence>
<evidence type="ECO:0000313" key="8">
    <source>
        <dbReference type="EMBL" id="KEF62908.1"/>
    </source>
</evidence>
<dbReference type="InterPro" id="IPR050360">
    <property type="entry name" value="MFS_Sugar_Transporters"/>
</dbReference>
<feature type="domain" description="Major facilitator superfamily (MFS) profile" evidence="7">
    <location>
        <begin position="24"/>
        <end position="341"/>
    </location>
</feature>
<dbReference type="AlphaFoldDB" id="A0A072PU83"/>
<feature type="transmembrane region" description="Helical" evidence="6">
    <location>
        <begin position="261"/>
        <end position="280"/>
    </location>
</feature>
<evidence type="ECO:0000256" key="1">
    <source>
        <dbReference type="ARBA" id="ARBA00004141"/>
    </source>
</evidence>
<evidence type="ECO:0000256" key="5">
    <source>
        <dbReference type="ARBA" id="ARBA00023136"/>
    </source>
</evidence>
<keyword evidence="5 6" id="KW-0472">Membrane</keyword>
<dbReference type="InterPro" id="IPR020846">
    <property type="entry name" value="MFS_dom"/>
</dbReference>
<keyword evidence="3 6" id="KW-0812">Transmembrane</keyword>
<proteinExistence type="inferred from homology"/>
<dbReference type="HOGENOM" id="CLU_001265_30_13_1"/>
<feature type="transmembrane region" description="Helical" evidence="6">
    <location>
        <begin position="99"/>
        <end position="132"/>
    </location>
</feature>
<dbReference type="EMBL" id="AMGV01000001">
    <property type="protein sequence ID" value="KEF62908.1"/>
    <property type="molecule type" value="Genomic_DNA"/>
</dbReference>
<feature type="transmembrane region" description="Helical" evidence="6">
    <location>
        <begin position="66"/>
        <end position="87"/>
    </location>
</feature>
<dbReference type="RefSeq" id="XP_013265498.1">
    <property type="nucleotide sequence ID" value="XM_013410044.1"/>
</dbReference>
<evidence type="ECO:0000256" key="2">
    <source>
        <dbReference type="ARBA" id="ARBA00010992"/>
    </source>
</evidence>
<dbReference type="GeneID" id="25275832"/>
<name>A0A072PU83_9EURO</name>
<dbReference type="InterPro" id="IPR036259">
    <property type="entry name" value="MFS_trans_sf"/>
</dbReference>
<dbReference type="GO" id="GO:0005351">
    <property type="term" value="F:carbohydrate:proton symporter activity"/>
    <property type="evidence" value="ECO:0007669"/>
    <property type="project" value="TreeGrafter"/>
</dbReference>
<accession>A0A072PU83</accession>
<evidence type="ECO:0000256" key="6">
    <source>
        <dbReference type="SAM" id="Phobius"/>
    </source>
</evidence>
<evidence type="ECO:0000256" key="3">
    <source>
        <dbReference type="ARBA" id="ARBA00022692"/>
    </source>
</evidence>